<evidence type="ECO:0000256" key="5">
    <source>
        <dbReference type="ARBA" id="ARBA00022989"/>
    </source>
</evidence>
<gene>
    <name evidence="12" type="ORF">CTOB1V02_LOCUS10166</name>
</gene>
<dbReference type="Pfam" id="PF00060">
    <property type="entry name" value="Lig_chan"/>
    <property type="match status" value="1"/>
</dbReference>
<evidence type="ECO:0000313" key="12">
    <source>
        <dbReference type="EMBL" id="CAD7232330.1"/>
    </source>
</evidence>
<evidence type="ECO:0000256" key="11">
    <source>
        <dbReference type="ARBA" id="ARBA00023303"/>
    </source>
</evidence>
<evidence type="ECO:0000256" key="4">
    <source>
        <dbReference type="ARBA" id="ARBA00022692"/>
    </source>
</evidence>
<keyword evidence="6" id="KW-0406">Ion transport</keyword>
<reference evidence="12" key="1">
    <citation type="submission" date="2020-11" db="EMBL/GenBank/DDBJ databases">
        <authorList>
            <person name="Tran Van P."/>
        </authorList>
    </citation>
    <scope>NUCLEOTIDE SEQUENCE</scope>
</reference>
<keyword evidence="7" id="KW-0472">Membrane</keyword>
<dbReference type="GO" id="GO:0016020">
    <property type="term" value="C:membrane"/>
    <property type="evidence" value="ECO:0007669"/>
    <property type="project" value="UniProtKB-SubCell"/>
</dbReference>
<organism evidence="12">
    <name type="scientific">Cyprideis torosa</name>
    <dbReference type="NCBI Taxonomy" id="163714"/>
    <lineage>
        <taxon>Eukaryota</taxon>
        <taxon>Metazoa</taxon>
        <taxon>Ecdysozoa</taxon>
        <taxon>Arthropoda</taxon>
        <taxon>Crustacea</taxon>
        <taxon>Oligostraca</taxon>
        <taxon>Ostracoda</taxon>
        <taxon>Podocopa</taxon>
        <taxon>Podocopida</taxon>
        <taxon>Cytherocopina</taxon>
        <taxon>Cytheroidea</taxon>
        <taxon>Cytherideidae</taxon>
        <taxon>Cyprideis</taxon>
    </lineage>
</organism>
<keyword evidence="5" id="KW-1133">Transmembrane helix</keyword>
<dbReference type="InterPro" id="IPR001320">
    <property type="entry name" value="Iontro_rcpt_C"/>
</dbReference>
<dbReference type="AlphaFoldDB" id="A0A7R8WIF9"/>
<dbReference type="OrthoDB" id="5984008at2759"/>
<keyword evidence="4" id="KW-0812">Transmembrane</keyword>
<dbReference type="PANTHER" id="PTHR18966">
    <property type="entry name" value="IONOTROPIC GLUTAMATE RECEPTOR"/>
    <property type="match status" value="1"/>
</dbReference>
<evidence type="ECO:0000256" key="2">
    <source>
        <dbReference type="ARBA" id="ARBA00008685"/>
    </source>
</evidence>
<evidence type="ECO:0000256" key="9">
    <source>
        <dbReference type="ARBA" id="ARBA00023180"/>
    </source>
</evidence>
<keyword evidence="9" id="KW-0325">Glycoprotein</keyword>
<sequence>MRADMAVADLSVTSKRAQAVDFTTPFMSSGLGVLYVAPYQMDPVWFTICECFWYLLASFFLRSSDVAPKALSTRIISLIWWYFSVLLLILYAYTVAHAYSSRINAELSISTVDDLAFQTKISYGTLPNGATEEFFKGDNSFLARSQLFSSAPEALQ</sequence>
<evidence type="ECO:0000256" key="10">
    <source>
        <dbReference type="ARBA" id="ARBA00023286"/>
    </source>
</evidence>
<proteinExistence type="inferred from homology"/>
<evidence type="ECO:0000256" key="6">
    <source>
        <dbReference type="ARBA" id="ARBA00023065"/>
    </source>
</evidence>
<evidence type="ECO:0000256" key="7">
    <source>
        <dbReference type="ARBA" id="ARBA00023136"/>
    </source>
</evidence>
<keyword evidence="3" id="KW-0813">Transport</keyword>
<comment type="subcellular location">
    <subcellularLocation>
        <location evidence="1">Membrane</location>
        <topology evidence="1">Multi-pass membrane protein</topology>
    </subcellularLocation>
</comment>
<protein>
    <submittedName>
        <fullName evidence="12">Uncharacterized protein</fullName>
    </submittedName>
</protein>
<dbReference type="GO" id="GO:0015276">
    <property type="term" value="F:ligand-gated monoatomic ion channel activity"/>
    <property type="evidence" value="ECO:0007669"/>
    <property type="project" value="InterPro"/>
</dbReference>
<keyword evidence="11" id="KW-0407">Ion channel</keyword>
<evidence type="ECO:0000256" key="3">
    <source>
        <dbReference type="ARBA" id="ARBA00022448"/>
    </source>
</evidence>
<dbReference type="InterPro" id="IPR015683">
    <property type="entry name" value="Ionotropic_Glu_rcpt"/>
</dbReference>
<evidence type="ECO:0000256" key="8">
    <source>
        <dbReference type="ARBA" id="ARBA00023170"/>
    </source>
</evidence>
<dbReference type="InterPro" id="IPR019594">
    <property type="entry name" value="Glu/Gly-bd"/>
</dbReference>
<dbReference type="SUPFAM" id="SSF53850">
    <property type="entry name" value="Periplasmic binding protein-like II"/>
    <property type="match status" value="1"/>
</dbReference>
<evidence type="ECO:0000256" key="1">
    <source>
        <dbReference type="ARBA" id="ARBA00004141"/>
    </source>
</evidence>
<comment type="similarity">
    <text evidence="2">Belongs to the glutamate-gated ion channel (TC 1.A.10.1) family.</text>
</comment>
<dbReference type="Gene3D" id="3.40.190.10">
    <property type="entry name" value="Periplasmic binding protein-like II"/>
    <property type="match status" value="2"/>
</dbReference>
<keyword evidence="8" id="KW-0675">Receptor</keyword>
<keyword evidence="10" id="KW-1071">Ligand-gated ion channel</keyword>
<dbReference type="EMBL" id="OB664534">
    <property type="protein sequence ID" value="CAD7232330.1"/>
    <property type="molecule type" value="Genomic_DNA"/>
</dbReference>
<name>A0A7R8WIF9_9CRUS</name>
<dbReference type="Pfam" id="PF10613">
    <property type="entry name" value="Lig_chan-Glu_bd"/>
    <property type="match status" value="1"/>
</dbReference>
<accession>A0A7R8WIF9</accession>